<feature type="compositionally biased region" description="Polar residues" evidence="1">
    <location>
        <begin position="17"/>
        <end position="34"/>
    </location>
</feature>
<dbReference type="GeneID" id="19139305"/>
<reference evidence="2 3" key="1">
    <citation type="journal article" date="2012" name="PLoS Pathog.">
        <title>Diverse lifestyles and strategies of plant pathogenesis encoded in the genomes of eighteen Dothideomycetes fungi.</title>
        <authorList>
            <person name="Ohm R.A."/>
            <person name="Feau N."/>
            <person name="Henrissat B."/>
            <person name="Schoch C.L."/>
            <person name="Horwitz B.A."/>
            <person name="Barry K.W."/>
            <person name="Condon B.J."/>
            <person name="Copeland A.C."/>
            <person name="Dhillon B."/>
            <person name="Glaser F."/>
            <person name="Hesse C.N."/>
            <person name="Kosti I."/>
            <person name="LaButti K."/>
            <person name="Lindquist E.A."/>
            <person name="Lucas S."/>
            <person name="Salamov A.A."/>
            <person name="Bradshaw R.E."/>
            <person name="Ciuffetti L."/>
            <person name="Hamelin R.C."/>
            <person name="Kema G.H.J."/>
            <person name="Lawrence C."/>
            <person name="Scott J.A."/>
            <person name="Spatafora J.W."/>
            <person name="Turgeon B.G."/>
            <person name="de Wit P.J.G.M."/>
            <person name="Zhong S."/>
            <person name="Goodwin S.B."/>
            <person name="Grigoriev I.V."/>
        </authorList>
    </citation>
    <scope>NUCLEOTIDE SEQUENCE [LARGE SCALE GENOMIC DNA]</scope>
    <source>
        <strain evidence="3">ND90Pr / ATCC 201652</strain>
    </source>
</reference>
<keyword evidence="3" id="KW-1185">Reference proteome</keyword>
<gene>
    <name evidence="2" type="ORF">COCSADRAFT_38650</name>
</gene>
<organism evidence="2 3">
    <name type="scientific">Cochliobolus sativus (strain ND90Pr / ATCC 201652)</name>
    <name type="common">Common root rot and spot blotch fungus</name>
    <name type="synonym">Bipolaris sorokiniana</name>
    <dbReference type="NCBI Taxonomy" id="665912"/>
    <lineage>
        <taxon>Eukaryota</taxon>
        <taxon>Fungi</taxon>
        <taxon>Dikarya</taxon>
        <taxon>Ascomycota</taxon>
        <taxon>Pezizomycotina</taxon>
        <taxon>Dothideomycetes</taxon>
        <taxon>Pleosporomycetidae</taxon>
        <taxon>Pleosporales</taxon>
        <taxon>Pleosporineae</taxon>
        <taxon>Pleosporaceae</taxon>
        <taxon>Bipolaris</taxon>
    </lineage>
</organism>
<reference evidence="3" key="2">
    <citation type="journal article" date="2013" name="PLoS Genet.">
        <title>Comparative genome structure, secondary metabolite, and effector coding capacity across Cochliobolus pathogens.</title>
        <authorList>
            <person name="Condon B.J."/>
            <person name="Leng Y."/>
            <person name="Wu D."/>
            <person name="Bushley K.E."/>
            <person name="Ohm R.A."/>
            <person name="Otillar R."/>
            <person name="Martin J."/>
            <person name="Schackwitz W."/>
            <person name="Grimwood J."/>
            <person name="MohdZainudin N."/>
            <person name="Xue C."/>
            <person name="Wang R."/>
            <person name="Manning V.A."/>
            <person name="Dhillon B."/>
            <person name="Tu Z.J."/>
            <person name="Steffenson B.J."/>
            <person name="Salamov A."/>
            <person name="Sun H."/>
            <person name="Lowry S."/>
            <person name="LaButti K."/>
            <person name="Han J."/>
            <person name="Copeland A."/>
            <person name="Lindquist E."/>
            <person name="Barry K."/>
            <person name="Schmutz J."/>
            <person name="Baker S.E."/>
            <person name="Ciuffetti L.M."/>
            <person name="Grigoriev I.V."/>
            <person name="Zhong S."/>
            <person name="Turgeon B.G."/>
        </authorList>
    </citation>
    <scope>NUCLEOTIDE SEQUENCE [LARGE SCALE GENOMIC DNA]</scope>
    <source>
        <strain evidence="3">ND90Pr / ATCC 201652</strain>
    </source>
</reference>
<proteinExistence type="predicted"/>
<evidence type="ECO:0000256" key="1">
    <source>
        <dbReference type="SAM" id="MobiDB-lite"/>
    </source>
</evidence>
<dbReference type="KEGG" id="bsc:COCSADRAFT_38650"/>
<evidence type="ECO:0000313" key="2">
    <source>
        <dbReference type="EMBL" id="EMD61848.1"/>
    </source>
</evidence>
<dbReference type="EMBL" id="KB445647">
    <property type="protein sequence ID" value="EMD61848.1"/>
    <property type="molecule type" value="Genomic_DNA"/>
</dbReference>
<dbReference type="HOGENOM" id="CLU_2605878_0_0_1"/>
<dbReference type="RefSeq" id="XP_007702078.1">
    <property type="nucleotide sequence ID" value="XM_007703888.1"/>
</dbReference>
<dbReference type="AlphaFoldDB" id="M2S3T1"/>
<accession>M2S3T1</accession>
<name>M2S3T1_COCSN</name>
<dbReference type="Proteomes" id="UP000016934">
    <property type="component" value="Unassembled WGS sequence"/>
</dbReference>
<feature type="region of interest" description="Disordered" evidence="1">
    <location>
        <begin position="13"/>
        <end position="34"/>
    </location>
</feature>
<evidence type="ECO:0000313" key="3">
    <source>
        <dbReference type="Proteomes" id="UP000016934"/>
    </source>
</evidence>
<sequence>MYTLALLAARRNRGTFPPTSSCSSPQTHKPKNTLTLTPSNVGTASSVPSPCLPSADQTHEKWRHILQLHRLYDDYQPHH</sequence>
<protein>
    <submittedName>
        <fullName evidence="2">Uncharacterized protein</fullName>
    </submittedName>
</protein>